<dbReference type="GO" id="GO:0008270">
    <property type="term" value="F:zinc ion binding"/>
    <property type="evidence" value="ECO:0007669"/>
    <property type="project" value="UniProtKB-UniRule"/>
</dbReference>
<dbReference type="PANTHER" id="PTHR43126:SF2">
    <property type="entry name" value="D-ALANYL-D-ALANINE DIPEPTIDASE"/>
    <property type="match status" value="1"/>
</dbReference>
<dbReference type="RefSeq" id="WP_087425374.1">
    <property type="nucleotide sequence ID" value="NZ_NFII01000002.1"/>
</dbReference>
<feature type="binding site" evidence="9">
    <location>
        <position position="164"/>
    </location>
    <ligand>
        <name>Zn(2+)</name>
        <dbReference type="ChEBI" id="CHEBI:29105"/>
        <note>catalytic</note>
    </ligand>
</feature>
<evidence type="ECO:0000256" key="4">
    <source>
        <dbReference type="ARBA" id="ARBA00022801"/>
    </source>
</evidence>
<reference evidence="11" key="1">
    <citation type="submission" date="2017-04" db="EMBL/GenBank/DDBJ databases">
        <title>Function of individual gut microbiota members based on whole genome sequencing of pure cultures obtained from chicken caecum.</title>
        <authorList>
            <person name="Medvecky M."/>
            <person name="Cejkova D."/>
            <person name="Polansky O."/>
            <person name="Karasova D."/>
            <person name="Kubasova T."/>
            <person name="Cizek A."/>
            <person name="Rychlik I."/>
        </authorList>
    </citation>
    <scope>NUCLEOTIDE SEQUENCE [LARGE SCALE GENOMIC DNA]</scope>
    <source>
        <strain evidence="11">An43</strain>
    </source>
</reference>
<keyword evidence="7 9" id="KW-0482">Metalloprotease</keyword>
<evidence type="ECO:0000256" key="2">
    <source>
        <dbReference type="ARBA" id="ARBA00022670"/>
    </source>
</evidence>
<evidence type="ECO:0000256" key="6">
    <source>
        <dbReference type="ARBA" id="ARBA00022997"/>
    </source>
</evidence>
<comment type="catalytic activity">
    <reaction evidence="1 9">
        <text>D-alanyl-D-alanine + H2O = 2 D-alanine</text>
        <dbReference type="Rhea" id="RHEA:20661"/>
        <dbReference type="ChEBI" id="CHEBI:15377"/>
        <dbReference type="ChEBI" id="CHEBI:57416"/>
        <dbReference type="ChEBI" id="CHEBI:57822"/>
        <dbReference type="EC" id="3.4.13.22"/>
    </reaction>
</comment>
<dbReference type="InterPro" id="IPR009045">
    <property type="entry name" value="Zn_M74/Hedgehog-like"/>
</dbReference>
<dbReference type="EMBL" id="NFII01000002">
    <property type="protein sequence ID" value="OUO02471.1"/>
    <property type="molecule type" value="Genomic_DNA"/>
</dbReference>
<dbReference type="Proteomes" id="UP000195386">
    <property type="component" value="Unassembled WGS sequence"/>
</dbReference>
<dbReference type="CDD" id="cd14840">
    <property type="entry name" value="D-Ala-D-Ala_dipeptidase_Aad"/>
    <property type="match status" value="1"/>
</dbReference>
<keyword evidence="6 9" id="KW-0224">Dipeptidase</keyword>
<sequence>MIKSARYLFFICISAIIGGGCRQHPSIQTAATEDIYTDTICSVLPAKSKMAAYLDSLGFINIAEADNSIAIDLMYTRADNFTGQVLYEDLHEAYLHPEAMESLLQAQKLLKEIRPDYSLIVYDAARPMSVQQKMWNVVKGTPQYIYVSNPARGGGLHNYGLAVDISIIDAQGQPLPMGTPVDYLGKEAHITGEEQLVQANKITKQEMKNRRLLRKVMREAGFRPLPSEWWHFNRVSRQTAKEKYPIIP</sequence>
<proteinExistence type="inferred from homology"/>
<accession>A0A1Y3Z7H6</accession>
<comment type="similarity">
    <text evidence="9">Belongs to the peptidase M15D family.</text>
</comment>
<evidence type="ECO:0000256" key="8">
    <source>
        <dbReference type="ARBA" id="ARBA00023316"/>
    </source>
</evidence>
<keyword evidence="2 9" id="KW-0645">Protease</keyword>
<organism evidence="10 11">
    <name type="scientific">Bacteroides clarus</name>
    <dbReference type="NCBI Taxonomy" id="626929"/>
    <lineage>
        <taxon>Bacteria</taxon>
        <taxon>Pseudomonadati</taxon>
        <taxon>Bacteroidota</taxon>
        <taxon>Bacteroidia</taxon>
        <taxon>Bacteroidales</taxon>
        <taxon>Bacteroidaceae</taxon>
        <taxon>Bacteroides</taxon>
    </lineage>
</organism>
<evidence type="ECO:0000313" key="10">
    <source>
        <dbReference type="EMBL" id="OUO02471.1"/>
    </source>
</evidence>
<feature type="active site" description="Proton donor/acceptor" evidence="9">
    <location>
        <position position="228"/>
    </location>
</feature>
<dbReference type="AlphaFoldDB" id="A0A1Y3Z7H6"/>
<evidence type="ECO:0000256" key="7">
    <source>
        <dbReference type="ARBA" id="ARBA00023049"/>
    </source>
</evidence>
<feature type="binding site" evidence="9">
    <location>
        <position position="231"/>
    </location>
    <ligand>
        <name>Zn(2+)</name>
        <dbReference type="ChEBI" id="CHEBI:29105"/>
        <note>catalytic</note>
    </ligand>
</feature>
<evidence type="ECO:0000313" key="11">
    <source>
        <dbReference type="Proteomes" id="UP000195386"/>
    </source>
</evidence>
<dbReference type="HAMAP" id="MF_01924">
    <property type="entry name" value="A_A_dipeptidase"/>
    <property type="match status" value="1"/>
</dbReference>
<dbReference type="Pfam" id="PF01427">
    <property type="entry name" value="Peptidase_M15"/>
    <property type="match status" value="1"/>
</dbReference>
<dbReference type="GO" id="GO:0160237">
    <property type="term" value="F:D-Ala-D-Ala dipeptidase activity"/>
    <property type="evidence" value="ECO:0007669"/>
    <property type="project" value="UniProtKB-EC"/>
</dbReference>
<dbReference type="Gene3D" id="3.30.1380.10">
    <property type="match status" value="1"/>
</dbReference>
<comment type="cofactor">
    <cofactor evidence="9">
        <name>Zn(2+)</name>
        <dbReference type="ChEBI" id="CHEBI:29105"/>
    </cofactor>
    <text evidence="9">Binds 1 zinc ion per subunit.</text>
</comment>
<gene>
    <name evidence="10" type="ORF">B5F97_02825</name>
</gene>
<dbReference type="EC" id="3.4.13.22" evidence="9"/>
<feature type="binding site" evidence="9">
    <location>
        <position position="157"/>
    </location>
    <ligand>
        <name>Zn(2+)</name>
        <dbReference type="ChEBI" id="CHEBI:29105"/>
        <note>catalytic</note>
    </ligand>
</feature>
<dbReference type="PANTHER" id="PTHR43126">
    <property type="entry name" value="D-ALANYL-D-ALANINE DIPEPTIDASE"/>
    <property type="match status" value="1"/>
</dbReference>
<dbReference type="GO" id="GO:0006508">
    <property type="term" value="P:proteolysis"/>
    <property type="evidence" value="ECO:0007669"/>
    <property type="project" value="UniProtKB-KW"/>
</dbReference>
<comment type="function">
    <text evidence="9">Catalyzes hydrolysis of the D-alanyl-D-alanine dipeptide.</text>
</comment>
<evidence type="ECO:0000256" key="5">
    <source>
        <dbReference type="ARBA" id="ARBA00022833"/>
    </source>
</evidence>
<evidence type="ECO:0000256" key="1">
    <source>
        <dbReference type="ARBA" id="ARBA00001362"/>
    </source>
</evidence>
<evidence type="ECO:0000256" key="3">
    <source>
        <dbReference type="ARBA" id="ARBA00022723"/>
    </source>
</evidence>
<dbReference type="SUPFAM" id="SSF55166">
    <property type="entry name" value="Hedgehog/DD-peptidase"/>
    <property type="match status" value="1"/>
</dbReference>
<keyword evidence="8" id="KW-0961">Cell wall biogenesis/degradation</keyword>
<dbReference type="GO" id="GO:0008237">
    <property type="term" value="F:metallopeptidase activity"/>
    <property type="evidence" value="ECO:0007669"/>
    <property type="project" value="UniProtKB-KW"/>
</dbReference>
<comment type="caution">
    <text evidence="10">The sequence shown here is derived from an EMBL/GenBank/DDBJ whole genome shotgun (WGS) entry which is preliminary data.</text>
</comment>
<protein>
    <recommendedName>
        <fullName evidence="9">D-alanyl-D-alanine dipeptidase</fullName>
        <shortName evidence="9">D-Ala-D-Ala dipeptidase</shortName>
        <ecNumber evidence="9">3.4.13.22</ecNumber>
    </recommendedName>
</protein>
<dbReference type="InterPro" id="IPR000755">
    <property type="entry name" value="A_A_dipeptidase"/>
</dbReference>
<feature type="site" description="Transition state stabilizer" evidence="9">
    <location>
        <position position="126"/>
    </location>
</feature>
<keyword evidence="4 9" id="KW-0378">Hydrolase</keyword>
<keyword evidence="3 9" id="KW-0479">Metal-binding</keyword>
<keyword evidence="5 9" id="KW-0862">Zinc</keyword>
<dbReference type="GO" id="GO:0071555">
    <property type="term" value="P:cell wall organization"/>
    <property type="evidence" value="ECO:0007669"/>
    <property type="project" value="UniProtKB-KW"/>
</dbReference>
<name>A0A1Y3Z7H6_9BACE</name>
<dbReference type="PROSITE" id="PS51257">
    <property type="entry name" value="PROKAR_LIPOPROTEIN"/>
    <property type="match status" value="1"/>
</dbReference>
<evidence type="ECO:0000256" key="9">
    <source>
        <dbReference type="HAMAP-Rule" id="MF_01924"/>
    </source>
</evidence>